<proteinExistence type="predicted"/>
<dbReference type="Pfam" id="PF00403">
    <property type="entry name" value="HMA"/>
    <property type="match status" value="1"/>
</dbReference>
<evidence type="ECO:0000313" key="4">
    <source>
        <dbReference type="Proteomes" id="UP001500326"/>
    </source>
</evidence>
<evidence type="ECO:0000259" key="2">
    <source>
        <dbReference type="PROSITE" id="PS50846"/>
    </source>
</evidence>
<dbReference type="Gene3D" id="3.30.70.100">
    <property type="match status" value="1"/>
</dbReference>
<accession>A0ABN2SNK2</accession>
<keyword evidence="1" id="KW-0479">Metal-binding</keyword>
<protein>
    <recommendedName>
        <fullName evidence="2">HMA domain-containing protein</fullName>
    </recommendedName>
</protein>
<evidence type="ECO:0000313" key="3">
    <source>
        <dbReference type="EMBL" id="GAA1989797.1"/>
    </source>
</evidence>
<reference evidence="3 4" key="1">
    <citation type="journal article" date="2019" name="Int. J. Syst. Evol. Microbiol.">
        <title>The Global Catalogue of Microorganisms (GCM) 10K type strain sequencing project: providing services to taxonomists for standard genome sequencing and annotation.</title>
        <authorList>
            <consortium name="The Broad Institute Genomics Platform"/>
            <consortium name="The Broad Institute Genome Sequencing Center for Infectious Disease"/>
            <person name="Wu L."/>
            <person name="Ma J."/>
        </authorList>
    </citation>
    <scope>NUCLEOTIDE SEQUENCE [LARGE SCALE GENOMIC DNA]</scope>
    <source>
        <strain evidence="3 4">JCM 14902</strain>
    </source>
</reference>
<organism evidence="3 4">
    <name type="scientific">Microbacterium pumilum</name>
    <dbReference type="NCBI Taxonomy" id="344165"/>
    <lineage>
        <taxon>Bacteria</taxon>
        <taxon>Bacillati</taxon>
        <taxon>Actinomycetota</taxon>
        <taxon>Actinomycetes</taxon>
        <taxon>Micrococcales</taxon>
        <taxon>Microbacteriaceae</taxon>
        <taxon>Microbacterium</taxon>
    </lineage>
</organism>
<comment type="caution">
    <text evidence="3">The sequence shown here is derived from an EMBL/GenBank/DDBJ whole genome shotgun (WGS) entry which is preliminary data.</text>
</comment>
<dbReference type="InterPro" id="IPR006121">
    <property type="entry name" value="HMA_dom"/>
</dbReference>
<dbReference type="CDD" id="cd00371">
    <property type="entry name" value="HMA"/>
    <property type="match status" value="1"/>
</dbReference>
<keyword evidence="4" id="KW-1185">Reference proteome</keyword>
<dbReference type="PROSITE" id="PS50846">
    <property type="entry name" value="HMA_2"/>
    <property type="match status" value="1"/>
</dbReference>
<dbReference type="InterPro" id="IPR017969">
    <property type="entry name" value="Heavy-metal-associated_CS"/>
</dbReference>
<dbReference type="RefSeq" id="WP_344062970.1">
    <property type="nucleotide sequence ID" value="NZ_BAAAOH010000001.1"/>
</dbReference>
<evidence type="ECO:0000256" key="1">
    <source>
        <dbReference type="ARBA" id="ARBA00022723"/>
    </source>
</evidence>
<dbReference type="InterPro" id="IPR036163">
    <property type="entry name" value="HMA_dom_sf"/>
</dbReference>
<gene>
    <name evidence="3" type="ORF">GCM10009777_26290</name>
</gene>
<dbReference type="Proteomes" id="UP001500326">
    <property type="component" value="Unassembled WGS sequence"/>
</dbReference>
<feature type="domain" description="HMA" evidence="2">
    <location>
        <begin position="46"/>
        <end position="114"/>
    </location>
</feature>
<dbReference type="EMBL" id="BAAAOH010000001">
    <property type="protein sequence ID" value="GAA1989797.1"/>
    <property type="molecule type" value="Genomic_DNA"/>
</dbReference>
<dbReference type="PROSITE" id="PS01047">
    <property type="entry name" value="HMA_1"/>
    <property type="match status" value="1"/>
</dbReference>
<name>A0ABN2SNK2_9MICO</name>
<dbReference type="SUPFAM" id="SSF55008">
    <property type="entry name" value="HMA, heavy metal-associated domain"/>
    <property type="match status" value="1"/>
</dbReference>
<sequence>MTAFEIRDLGLTDKNAGCACCSPAGGHATVESSAQSAPESTESGVVTTDYLVEGMTCGHCVRSVTEELSGIPGVAEVDVDLNSGGLSRVRVASDAVLDDDQVRAAVEEAGYALAARS</sequence>